<dbReference type="Pfam" id="PF03445">
    <property type="entry name" value="DUF294"/>
    <property type="match status" value="1"/>
</dbReference>
<dbReference type="PANTHER" id="PTHR19959">
    <property type="entry name" value="KINESIN LIGHT CHAIN"/>
    <property type="match status" value="1"/>
</dbReference>
<evidence type="ECO:0000259" key="1">
    <source>
        <dbReference type="Pfam" id="PF03445"/>
    </source>
</evidence>
<keyword evidence="3" id="KW-1185">Reference proteome</keyword>
<organism evidence="2 3">
    <name type="scientific">Clavelina lepadiformis</name>
    <name type="common">Light-bulb sea squirt</name>
    <name type="synonym">Ascidia lepadiformis</name>
    <dbReference type="NCBI Taxonomy" id="159417"/>
    <lineage>
        <taxon>Eukaryota</taxon>
        <taxon>Metazoa</taxon>
        <taxon>Chordata</taxon>
        <taxon>Tunicata</taxon>
        <taxon>Ascidiacea</taxon>
        <taxon>Aplousobranchia</taxon>
        <taxon>Clavelinidae</taxon>
        <taxon>Clavelina</taxon>
    </lineage>
</organism>
<gene>
    <name evidence="2" type="ORF">CVLEPA_LOCUS12030</name>
</gene>
<dbReference type="Proteomes" id="UP001642483">
    <property type="component" value="Unassembled WGS sequence"/>
</dbReference>
<accession>A0ABP0FQ49</accession>
<dbReference type="InterPro" id="IPR005105">
    <property type="entry name" value="GlnD_Uridyltrans_N"/>
</dbReference>
<evidence type="ECO:0000313" key="2">
    <source>
        <dbReference type="EMBL" id="CAK8681787.1"/>
    </source>
</evidence>
<protein>
    <recommendedName>
        <fullName evidence="1">Protein-PII uridylyltransferase N-terminal domain-containing protein</fullName>
    </recommendedName>
</protein>
<dbReference type="SUPFAM" id="SSF48452">
    <property type="entry name" value="TPR-like"/>
    <property type="match status" value="1"/>
</dbReference>
<comment type="caution">
    <text evidence="2">The sequence shown here is derived from an EMBL/GenBank/DDBJ whole genome shotgun (WGS) entry which is preliminary data.</text>
</comment>
<dbReference type="InterPro" id="IPR011990">
    <property type="entry name" value="TPR-like_helical_dom_sf"/>
</dbReference>
<reference evidence="2 3" key="1">
    <citation type="submission" date="2024-02" db="EMBL/GenBank/DDBJ databases">
        <authorList>
            <person name="Daric V."/>
            <person name="Darras S."/>
        </authorList>
    </citation>
    <scope>NUCLEOTIDE SEQUENCE [LARGE SCALE GENOMIC DNA]</scope>
</reference>
<sequence>MSSERGEYDVEGCPKLWEEELELAEELKNCCELKEQSQMLREKKSDLNKSGKILHKLGLVYKRRAVDFLWKLNFALSVIKLIESPNTPITRDIRNTIPRIRTSIRFAFVRSAALINAAIVRNPSNVKEIGKDLDELYRLVLEVANAKQVNYKIKETIQFIAKKVDYLKSQTSKNLEKLENIPENISDEEVRERQKGKTKFMKKLQTLVSQFYADMMKYISSEIEQIMGNLPCRYAIVGMGSLAREEITPFSDFEHIILLEDDVFKNMNEDDDSVETESVIQLYRKHENVLSESEKAWLKDVVGNAIVVTSATYDEGLSFLYSKFNSPHIDVKLKLHFAGMILKELRSLQKRDDEISDFVKNKLETLNPRKEFVILLELHYMYGSYLITVLRNISEASKIFLKMLDYLLNLESWLPTFQKNRKKELEVCLHKYKPACYIGLGRCDYENGRYDSAIDKFKKYETELDVSIEPSLQYRGLAYSLISHCYVCKNEPRAAKEYCEKALKFMKNQSKSSVHLVQQKMKHMELRKELLELDDPIKFQLYRLYFMQQEGLFYG</sequence>
<dbReference type="Gene3D" id="1.25.40.10">
    <property type="entry name" value="Tetratricopeptide repeat domain"/>
    <property type="match status" value="1"/>
</dbReference>
<name>A0ABP0FQ49_CLALP</name>
<proteinExistence type="predicted"/>
<dbReference type="PANTHER" id="PTHR19959:SF119">
    <property type="entry name" value="FUNGAL LIPASE-LIKE DOMAIN-CONTAINING PROTEIN"/>
    <property type="match status" value="1"/>
</dbReference>
<evidence type="ECO:0000313" key="3">
    <source>
        <dbReference type="Proteomes" id="UP001642483"/>
    </source>
</evidence>
<feature type="domain" description="Protein-PII uridylyltransferase N-terminal" evidence="1">
    <location>
        <begin position="201"/>
        <end position="265"/>
    </location>
</feature>
<dbReference type="EMBL" id="CAWYQH010000090">
    <property type="protein sequence ID" value="CAK8681787.1"/>
    <property type="molecule type" value="Genomic_DNA"/>
</dbReference>